<accession>A0A182N8D4</accession>
<reference evidence="4" key="1">
    <citation type="submission" date="2013-03" db="EMBL/GenBank/DDBJ databases">
        <title>The Genome Sequence of Anopheles dirus WRAIR2.</title>
        <authorList>
            <consortium name="The Broad Institute Genomics Platform"/>
            <person name="Neafsey D.E."/>
            <person name="Walton C."/>
            <person name="Walker B."/>
            <person name="Young S.K."/>
            <person name="Zeng Q."/>
            <person name="Gargeya S."/>
            <person name="Fitzgerald M."/>
            <person name="Haas B."/>
            <person name="Abouelleil A."/>
            <person name="Allen A.W."/>
            <person name="Alvarado L."/>
            <person name="Arachchi H.M."/>
            <person name="Berlin A.M."/>
            <person name="Chapman S.B."/>
            <person name="Gainer-Dewar J."/>
            <person name="Goldberg J."/>
            <person name="Griggs A."/>
            <person name="Gujja S."/>
            <person name="Hansen M."/>
            <person name="Howarth C."/>
            <person name="Imamovic A."/>
            <person name="Ireland A."/>
            <person name="Larimer J."/>
            <person name="McCowan C."/>
            <person name="Murphy C."/>
            <person name="Pearson M."/>
            <person name="Poon T.W."/>
            <person name="Priest M."/>
            <person name="Roberts A."/>
            <person name="Saif S."/>
            <person name="Shea T."/>
            <person name="Sisk P."/>
            <person name="Sykes S."/>
            <person name="Wortman J."/>
            <person name="Nusbaum C."/>
            <person name="Birren B."/>
        </authorList>
    </citation>
    <scope>NUCLEOTIDE SEQUENCE [LARGE SCALE GENOMIC DNA]</scope>
    <source>
        <strain evidence="4">WRAIR2</strain>
    </source>
</reference>
<dbReference type="SMART" id="SM00256">
    <property type="entry name" value="FBOX"/>
    <property type="match status" value="1"/>
</dbReference>
<dbReference type="SUPFAM" id="SSF52047">
    <property type="entry name" value="RNI-like"/>
    <property type="match status" value="1"/>
</dbReference>
<feature type="domain" description="F-box" evidence="2">
    <location>
        <begin position="73"/>
        <end position="119"/>
    </location>
</feature>
<evidence type="ECO:0000259" key="2">
    <source>
        <dbReference type="PROSITE" id="PS50181"/>
    </source>
</evidence>
<dbReference type="STRING" id="7168.A0A182N8D4"/>
<dbReference type="InterPro" id="IPR001810">
    <property type="entry name" value="F-box_dom"/>
</dbReference>
<proteinExistence type="predicted"/>
<dbReference type="PROSITE" id="PS50181">
    <property type="entry name" value="FBOX"/>
    <property type="match status" value="1"/>
</dbReference>
<dbReference type="Gene3D" id="3.80.10.10">
    <property type="entry name" value="Ribonuclease Inhibitor"/>
    <property type="match status" value="2"/>
</dbReference>
<feature type="region of interest" description="Disordered" evidence="1">
    <location>
        <begin position="586"/>
        <end position="606"/>
    </location>
</feature>
<dbReference type="PANTHER" id="PTHR13318">
    <property type="entry name" value="PARTNER OF PAIRED, ISOFORM B-RELATED"/>
    <property type="match status" value="1"/>
</dbReference>
<dbReference type="Pfam" id="PF12937">
    <property type="entry name" value="F-box-like"/>
    <property type="match status" value="1"/>
</dbReference>
<dbReference type="PANTHER" id="PTHR13318:SF247">
    <property type="entry name" value="GH16156P"/>
    <property type="match status" value="1"/>
</dbReference>
<dbReference type="InterPro" id="IPR032675">
    <property type="entry name" value="LRR_dom_sf"/>
</dbReference>
<dbReference type="GO" id="GO:0031146">
    <property type="term" value="P:SCF-dependent proteasomal ubiquitin-dependent protein catabolic process"/>
    <property type="evidence" value="ECO:0007669"/>
    <property type="project" value="TreeGrafter"/>
</dbReference>
<feature type="region of interest" description="Disordered" evidence="1">
    <location>
        <begin position="536"/>
        <end position="566"/>
    </location>
</feature>
<name>A0A182N8D4_9DIPT</name>
<evidence type="ECO:0000313" key="4">
    <source>
        <dbReference type="Proteomes" id="UP000075884"/>
    </source>
</evidence>
<dbReference type="AlphaFoldDB" id="A0A182N8D4"/>
<reference evidence="3" key="2">
    <citation type="submission" date="2020-05" db="UniProtKB">
        <authorList>
            <consortium name="EnsemblMetazoa"/>
        </authorList>
    </citation>
    <scope>IDENTIFICATION</scope>
    <source>
        <strain evidence="3">WRAIR2</strain>
    </source>
</reference>
<dbReference type="EnsemblMetazoa" id="ADIR003908-RA">
    <property type="protein sequence ID" value="ADIR003908-PA"/>
    <property type="gene ID" value="ADIR003908"/>
</dbReference>
<dbReference type="VEuPathDB" id="VectorBase:ADIR003908"/>
<feature type="compositionally biased region" description="Low complexity" evidence="1">
    <location>
        <begin position="586"/>
        <end position="605"/>
    </location>
</feature>
<feature type="region of interest" description="Disordered" evidence="1">
    <location>
        <begin position="1"/>
        <end position="21"/>
    </location>
</feature>
<sequence>MDPSDLQNSRPIVEVSSSNNAPVVSQQNCELGRKRKLSTEHDEIEDGPNAKCPVIDAVLSIDCSTELVTQSHDVNILDLSDEILLLVLHLLDSDDLLPLSKVCTRLQRLIADKTLWTEADFTTKPLKTLEVHQRIKYLQPASTKVLKLRGMTTFYPSELWNVPTLTREILSTLEDRSPLLEHLELTEAYLDMNEIGINMFPHTLRALTLKKCALSVYNIHTPLMLQPHTRSILSNIYKHLVRLEELTIEYCAWFDTHDLLVLSKLPNLRYLSLKGCVNIKDSVPYASLATRFGFKKLEVLDLRDTPISDSDISCFNTVQSLKELRLECPEHLRTERGLHEYNEAERVRVEQLHRIAAPELFQNNDVNQAHNEAPAEGAGLAPPIPRPRRGGLAIHVINGNAVRRDNRIAENLARIIRAGPDIIIHNERPPPPVARERVQGPPSPPLEPGAPQAIVGLPDAADRPVPQQAGAQRPMEHVPNAPLLVGGIENNNNNNNVDRQHIVRIINRDLLHHRRGNRELGRGQLLIRRHAEQVQINAQGPRAPDVPAGRLNRHGDGNPPVARGMEQPGINVQLRYNEVADAVQVDNQQGDRQQQQQQQNREQNNPAAQHRILPHVIIMHGNIHENIQEIVHNANGNHHQLLVNLGIGQLAPNYVQLISDRGISSFGVSRNHNFVEIVMEGYVEPVFSKLERLSVRNYKDVTDRSLDHLETAAPRLQLLDVTGTSVTAQGIRNFKLSRPRCVVLSDYDQMANRNFNVANCAPDPLQQQ</sequence>
<keyword evidence="4" id="KW-1185">Reference proteome</keyword>
<feature type="compositionally biased region" description="Basic and acidic residues" evidence="1">
    <location>
        <begin position="426"/>
        <end position="438"/>
    </location>
</feature>
<dbReference type="GO" id="GO:0019005">
    <property type="term" value="C:SCF ubiquitin ligase complex"/>
    <property type="evidence" value="ECO:0007669"/>
    <property type="project" value="TreeGrafter"/>
</dbReference>
<feature type="region of interest" description="Disordered" evidence="1">
    <location>
        <begin position="426"/>
        <end position="475"/>
    </location>
</feature>
<dbReference type="Proteomes" id="UP000075884">
    <property type="component" value="Unassembled WGS sequence"/>
</dbReference>
<evidence type="ECO:0000313" key="3">
    <source>
        <dbReference type="EnsemblMetazoa" id="ADIR003908-PA"/>
    </source>
</evidence>
<evidence type="ECO:0000256" key="1">
    <source>
        <dbReference type="SAM" id="MobiDB-lite"/>
    </source>
</evidence>
<dbReference type="Gene3D" id="1.20.1280.50">
    <property type="match status" value="1"/>
</dbReference>
<organism evidence="3 4">
    <name type="scientific">Anopheles dirus</name>
    <dbReference type="NCBI Taxonomy" id="7168"/>
    <lineage>
        <taxon>Eukaryota</taxon>
        <taxon>Metazoa</taxon>
        <taxon>Ecdysozoa</taxon>
        <taxon>Arthropoda</taxon>
        <taxon>Hexapoda</taxon>
        <taxon>Insecta</taxon>
        <taxon>Pterygota</taxon>
        <taxon>Neoptera</taxon>
        <taxon>Endopterygota</taxon>
        <taxon>Diptera</taxon>
        <taxon>Nematocera</taxon>
        <taxon>Culicoidea</taxon>
        <taxon>Culicidae</taxon>
        <taxon>Anophelinae</taxon>
        <taxon>Anopheles</taxon>
    </lineage>
</organism>
<protein>
    <submittedName>
        <fullName evidence="3">F-box domain-containing protein</fullName>
    </submittedName>
</protein>